<reference evidence="2 3" key="1">
    <citation type="submission" date="2016-10" db="EMBL/GenBank/DDBJ databases">
        <title>Genome sequence of Rothia aeria strain JCM11412.</title>
        <authorList>
            <person name="Nambu T."/>
        </authorList>
    </citation>
    <scope>NUCLEOTIDE SEQUENCE [LARGE SCALE GENOMIC DNA]</scope>
    <source>
        <strain evidence="2 3">JCM 11412</strain>
    </source>
</reference>
<evidence type="ECO:0000313" key="2">
    <source>
        <dbReference type="EMBL" id="BAV88748.1"/>
    </source>
</evidence>
<evidence type="ECO:0000256" key="1">
    <source>
        <dbReference type="SAM" id="MobiDB-lite"/>
    </source>
</evidence>
<organism evidence="2 3">
    <name type="scientific">Rothia aeria</name>
    <dbReference type="NCBI Taxonomy" id="172042"/>
    <lineage>
        <taxon>Bacteria</taxon>
        <taxon>Bacillati</taxon>
        <taxon>Actinomycetota</taxon>
        <taxon>Actinomycetes</taxon>
        <taxon>Micrococcales</taxon>
        <taxon>Micrococcaceae</taxon>
        <taxon>Rothia</taxon>
    </lineage>
</organism>
<accession>A0A2Z5R210</accession>
<gene>
    <name evidence="2" type="ORF">RA11412_2449</name>
</gene>
<dbReference type="KEGG" id="raj:RA11412_2449"/>
<name>A0A2Z5R210_9MICC</name>
<dbReference type="AlphaFoldDB" id="A0A2Z5R210"/>
<keyword evidence="3" id="KW-1185">Reference proteome</keyword>
<feature type="region of interest" description="Disordered" evidence="1">
    <location>
        <begin position="1"/>
        <end position="20"/>
    </location>
</feature>
<dbReference type="Proteomes" id="UP000250241">
    <property type="component" value="Chromosome"/>
</dbReference>
<dbReference type="EMBL" id="AP017895">
    <property type="protein sequence ID" value="BAV88748.1"/>
    <property type="molecule type" value="Genomic_DNA"/>
</dbReference>
<proteinExistence type="predicted"/>
<sequence length="95" mass="10316">MGEWTAAADAADLTPEELHRHPTSHEELWCFDLMGFPSGTGEMSPSAAAPWGELYEEVGEAQWGALLAWVETGCYVADVDGLPCASDFEDRYCGC</sequence>
<protein>
    <submittedName>
        <fullName evidence="2">Uncharacterized protein</fullName>
    </submittedName>
</protein>
<evidence type="ECO:0000313" key="3">
    <source>
        <dbReference type="Proteomes" id="UP000250241"/>
    </source>
</evidence>